<evidence type="ECO:0000313" key="2">
    <source>
        <dbReference type="Proteomes" id="UP001243364"/>
    </source>
</evidence>
<proteinExistence type="predicted"/>
<gene>
    <name evidence="1" type="ORF">QFZ56_007908</name>
</gene>
<organism evidence="1 2">
    <name type="scientific">Streptomyces achromogenes</name>
    <dbReference type="NCBI Taxonomy" id="67255"/>
    <lineage>
        <taxon>Bacteria</taxon>
        <taxon>Bacillati</taxon>
        <taxon>Actinomycetota</taxon>
        <taxon>Actinomycetes</taxon>
        <taxon>Kitasatosporales</taxon>
        <taxon>Streptomycetaceae</taxon>
        <taxon>Streptomyces</taxon>
    </lineage>
</organism>
<protein>
    <submittedName>
        <fullName evidence="1">Uncharacterized protein</fullName>
    </submittedName>
</protein>
<keyword evidence="2" id="KW-1185">Reference proteome</keyword>
<reference evidence="1 2" key="1">
    <citation type="submission" date="2023-07" db="EMBL/GenBank/DDBJ databases">
        <title>Comparative genomics of wheat-associated soil bacteria to identify genetic determinants of phenazine resistance.</title>
        <authorList>
            <person name="Mouncey N."/>
        </authorList>
    </citation>
    <scope>NUCLEOTIDE SEQUENCE [LARGE SCALE GENOMIC DNA]</scope>
    <source>
        <strain evidence="1 2">W4I19-2</strain>
    </source>
</reference>
<dbReference type="RefSeq" id="WP_307049764.1">
    <property type="nucleotide sequence ID" value="NZ_JAUSYA010000001.1"/>
</dbReference>
<evidence type="ECO:0000313" key="1">
    <source>
        <dbReference type="EMBL" id="MDQ0688945.1"/>
    </source>
</evidence>
<comment type="caution">
    <text evidence="1">The sequence shown here is derived from an EMBL/GenBank/DDBJ whole genome shotgun (WGS) entry which is preliminary data.</text>
</comment>
<dbReference type="EMBL" id="JAUSYA010000001">
    <property type="protein sequence ID" value="MDQ0688945.1"/>
    <property type="molecule type" value="Genomic_DNA"/>
</dbReference>
<accession>A0ABU0QE46</accession>
<dbReference type="Proteomes" id="UP001243364">
    <property type="component" value="Unassembled WGS sequence"/>
</dbReference>
<name>A0ABU0QE46_STRAH</name>
<sequence>MGPDPRVFADDIWAKLFWAGLNVESGDLPTADGRTYPAELTRAITLTWLFPGQRSDEVAPGLCGADIDLDAGKKIVGRKRNIVTDTL</sequence>